<dbReference type="Proteomes" id="UP000264820">
    <property type="component" value="Unplaced"/>
</dbReference>
<feature type="transmembrane region" description="Helical" evidence="14">
    <location>
        <begin position="51"/>
        <end position="71"/>
    </location>
</feature>
<evidence type="ECO:0000256" key="3">
    <source>
        <dbReference type="ARBA" id="ARBA00022448"/>
    </source>
</evidence>
<dbReference type="InterPro" id="IPR001734">
    <property type="entry name" value="Na/solute_symporter"/>
</dbReference>
<keyword evidence="12" id="KW-0739">Sodium transport</keyword>
<feature type="transmembrane region" description="Helical" evidence="14">
    <location>
        <begin position="83"/>
        <end position="104"/>
    </location>
</feature>
<dbReference type="AlphaFoldDB" id="A0A3Q2XKJ1"/>
<dbReference type="InterPro" id="IPR038377">
    <property type="entry name" value="Na/Glc_symporter_sf"/>
</dbReference>
<comment type="similarity">
    <text evidence="2 13">Belongs to the sodium:solute symporter (SSF) (TC 2.A.21) family.</text>
</comment>
<evidence type="ECO:0000256" key="5">
    <source>
        <dbReference type="ARBA" id="ARBA00022847"/>
    </source>
</evidence>
<proteinExistence type="inferred from homology"/>
<feature type="transmembrane region" description="Helical" evidence="14">
    <location>
        <begin position="124"/>
        <end position="145"/>
    </location>
</feature>
<protein>
    <submittedName>
        <fullName evidence="15">High-affinity choline transporter 1-like</fullName>
    </submittedName>
</protein>
<dbReference type="InterPro" id="IPR052244">
    <property type="entry name" value="Choline_transporter"/>
</dbReference>
<evidence type="ECO:0000313" key="16">
    <source>
        <dbReference type="Proteomes" id="UP000264820"/>
    </source>
</evidence>
<keyword evidence="10 14" id="KW-0472">Membrane</keyword>
<dbReference type="STRING" id="109280.ENSHCOP00000005023"/>
<evidence type="ECO:0000256" key="10">
    <source>
        <dbReference type="ARBA" id="ARBA00023136"/>
    </source>
</evidence>
<keyword evidence="3" id="KW-0813">Transport</keyword>
<dbReference type="GO" id="GO:0008292">
    <property type="term" value="P:acetylcholine biosynthetic process"/>
    <property type="evidence" value="ECO:0007669"/>
    <property type="project" value="TreeGrafter"/>
</dbReference>
<dbReference type="PANTHER" id="PTHR45897:SF5">
    <property type="entry name" value="HIGH AFFINITY CHOLINE TRANSPORTER 1"/>
    <property type="match status" value="1"/>
</dbReference>
<evidence type="ECO:0000256" key="11">
    <source>
        <dbReference type="ARBA" id="ARBA00023180"/>
    </source>
</evidence>
<organism evidence="15 16">
    <name type="scientific">Hippocampus comes</name>
    <name type="common">Tiger tail seahorse</name>
    <dbReference type="NCBI Taxonomy" id="109280"/>
    <lineage>
        <taxon>Eukaryota</taxon>
        <taxon>Metazoa</taxon>
        <taxon>Chordata</taxon>
        <taxon>Craniata</taxon>
        <taxon>Vertebrata</taxon>
        <taxon>Euteleostomi</taxon>
        <taxon>Actinopterygii</taxon>
        <taxon>Neopterygii</taxon>
        <taxon>Teleostei</taxon>
        <taxon>Neoteleostei</taxon>
        <taxon>Acanthomorphata</taxon>
        <taxon>Syngnathiaria</taxon>
        <taxon>Syngnathiformes</taxon>
        <taxon>Syngnathoidei</taxon>
        <taxon>Syngnathidae</taxon>
        <taxon>Hippocampus</taxon>
    </lineage>
</organism>
<feature type="transmembrane region" description="Helical" evidence="14">
    <location>
        <begin position="165"/>
        <end position="182"/>
    </location>
</feature>
<feature type="transmembrane region" description="Helical" evidence="14">
    <location>
        <begin position="303"/>
        <end position="325"/>
    </location>
</feature>
<keyword evidence="6" id="KW-0530">Neurotransmitter biosynthesis</keyword>
<dbReference type="Pfam" id="PF00474">
    <property type="entry name" value="SSF"/>
    <property type="match status" value="1"/>
</dbReference>
<name>A0A3Q2XKJ1_HIPCM</name>
<evidence type="ECO:0000256" key="13">
    <source>
        <dbReference type="RuleBase" id="RU362091"/>
    </source>
</evidence>
<keyword evidence="4 14" id="KW-0812">Transmembrane</keyword>
<evidence type="ECO:0000256" key="2">
    <source>
        <dbReference type="ARBA" id="ARBA00006434"/>
    </source>
</evidence>
<keyword evidence="7 14" id="KW-1133">Transmembrane helix</keyword>
<dbReference type="Ensembl" id="ENSHCOT00000006068.1">
    <property type="protein sequence ID" value="ENSHCOP00000005023.1"/>
    <property type="gene ID" value="ENSHCOG00000006753.1"/>
</dbReference>
<dbReference type="GeneTree" id="ENSGT00940000163454"/>
<feature type="transmembrane region" description="Helical" evidence="14">
    <location>
        <begin position="432"/>
        <end position="455"/>
    </location>
</feature>
<reference evidence="15" key="1">
    <citation type="submission" date="2025-08" db="UniProtKB">
        <authorList>
            <consortium name="Ensembl"/>
        </authorList>
    </citation>
    <scope>IDENTIFICATION</scope>
</reference>
<dbReference type="GO" id="GO:0005886">
    <property type="term" value="C:plasma membrane"/>
    <property type="evidence" value="ECO:0007669"/>
    <property type="project" value="TreeGrafter"/>
</dbReference>
<evidence type="ECO:0000256" key="1">
    <source>
        <dbReference type="ARBA" id="ARBA00004141"/>
    </source>
</evidence>
<keyword evidence="8" id="KW-0915">Sodium</keyword>
<dbReference type="PANTHER" id="PTHR45897">
    <property type="entry name" value="HIGH-AFFINITY CHOLINE TRANSPORTER 1"/>
    <property type="match status" value="1"/>
</dbReference>
<evidence type="ECO:0000256" key="9">
    <source>
        <dbReference type="ARBA" id="ARBA00023065"/>
    </source>
</evidence>
<accession>A0A3Q2XKJ1</accession>
<keyword evidence="5" id="KW-0769">Symport</keyword>
<reference evidence="15" key="2">
    <citation type="submission" date="2025-09" db="UniProtKB">
        <authorList>
            <consortium name="Ensembl"/>
        </authorList>
    </citation>
    <scope>IDENTIFICATION</scope>
</reference>
<evidence type="ECO:0000313" key="15">
    <source>
        <dbReference type="Ensembl" id="ENSHCOP00000005023.1"/>
    </source>
</evidence>
<keyword evidence="16" id="KW-1185">Reference proteome</keyword>
<dbReference type="GO" id="GO:0005307">
    <property type="term" value="F:choline:sodium symporter activity"/>
    <property type="evidence" value="ECO:0007669"/>
    <property type="project" value="TreeGrafter"/>
</dbReference>
<comment type="subcellular location">
    <subcellularLocation>
        <location evidence="1">Membrane</location>
        <topology evidence="1">Multi-pass membrane protein</topology>
    </subcellularLocation>
</comment>
<evidence type="ECO:0000256" key="14">
    <source>
        <dbReference type="SAM" id="Phobius"/>
    </source>
</evidence>
<keyword evidence="11" id="KW-0325">Glycoprotein</keyword>
<feature type="transmembrane region" description="Helical" evidence="14">
    <location>
        <begin position="467"/>
        <end position="486"/>
    </location>
</feature>
<evidence type="ECO:0000256" key="8">
    <source>
        <dbReference type="ARBA" id="ARBA00023053"/>
    </source>
</evidence>
<evidence type="ECO:0000256" key="4">
    <source>
        <dbReference type="ARBA" id="ARBA00022692"/>
    </source>
</evidence>
<feature type="transmembrane region" description="Helical" evidence="14">
    <location>
        <begin position="407"/>
        <end position="426"/>
    </location>
</feature>
<dbReference type="Gene3D" id="1.20.1730.10">
    <property type="entry name" value="Sodium/glucose cotransporter"/>
    <property type="match status" value="1"/>
</dbReference>
<dbReference type="PROSITE" id="PS50283">
    <property type="entry name" value="NA_SOLUT_SYMP_3"/>
    <property type="match status" value="1"/>
</dbReference>
<sequence>MSVNIPGVAMMVLFYLLVLGTGIWAATKTKRLRKNKQANQMDVALLGNRGIHLAVGVFTMTATFTGGGFVVGLTEMVYTPDFGLAWAVMPITISSSFIIGGVFLAKPMRDRKYVTMMDPFHDKYGKVISGVFSVALMLTDLVWVPSTLMGASMSVILDLPYTHCIWISATVSIIYTLLGGLISVAYTDVVQLTLMFVGMWICVPFLLTNPYSDDISTTALNFTYQAPWVSSVDSDKIWTWIDQTLLLVSALHLQLHLYTSVHYVLTSNCPPTPMTIFGNLACQDYYQRVLSASSSATARLVNFLAAPIVILFSIPSILIGAVAASTDWNKTAYGSPSPLERGETSLIMPIALQQLTPSFISIVGISATTAAVMSTIDSLLLAAVSLFVSNIYKSILRTKASDREVQWVIRIMTLVIGLTGTSLVFLEASIMSLWVLGSSITYVFMFPQLICVLFFDISNGYGAMAGLLVSVVLRLLSGETSLGLPVTLHFPGCTLENGVYVQHAPVSTICMLCNFISTLLVSYLASLLFNKGVIPERFDIFDTVGNHKDETPGAQNENEIMLDESCGNN</sequence>
<evidence type="ECO:0000256" key="12">
    <source>
        <dbReference type="ARBA" id="ARBA00023201"/>
    </source>
</evidence>
<dbReference type="CDD" id="cd11474">
    <property type="entry name" value="SLC5sbd_CHT"/>
    <property type="match status" value="1"/>
</dbReference>
<keyword evidence="9" id="KW-0406">Ion transport</keyword>
<feature type="transmembrane region" description="Helical" evidence="14">
    <location>
        <begin position="506"/>
        <end position="529"/>
    </location>
</feature>
<evidence type="ECO:0000256" key="7">
    <source>
        <dbReference type="ARBA" id="ARBA00022989"/>
    </source>
</evidence>
<feature type="transmembrane region" description="Helical" evidence="14">
    <location>
        <begin position="6"/>
        <end position="26"/>
    </location>
</feature>
<evidence type="ECO:0000256" key="6">
    <source>
        <dbReference type="ARBA" id="ARBA00022979"/>
    </source>
</evidence>